<proteinExistence type="inferred from homology"/>
<sequence>MAFNKAASLFTLLCTTASTSLLASETPFCIGAATTISGYDDNDNQTYKINAGYQFNKYFSGELSHLDLGERAIYDGTGDLAANAYSLGMIAQYPINQ</sequence>
<comment type="caution">
    <text evidence="5">The sequence shown here is derived from an EMBL/GenBank/DDBJ whole genome shotgun (WGS) entry which is preliminary data.</text>
</comment>
<gene>
    <name evidence="5" type="ORF">CWB73_10995</name>
</gene>
<feature type="chain" id="PRO_5024439201" description="Outer membrane protein OmpA-like transmembrane domain-containing protein" evidence="3">
    <location>
        <begin position="24"/>
        <end position="97"/>
    </location>
</feature>
<dbReference type="InterPro" id="IPR011250">
    <property type="entry name" value="OMP/PagP_B-barrel"/>
</dbReference>
<dbReference type="Gene3D" id="2.40.160.20">
    <property type="match status" value="1"/>
</dbReference>
<dbReference type="Proteomes" id="UP000307362">
    <property type="component" value="Unassembled WGS sequence"/>
</dbReference>
<dbReference type="GO" id="GO:0009279">
    <property type="term" value="C:cell outer membrane"/>
    <property type="evidence" value="ECO:0007669"/>
    <property type="project" value="InterPro"/>
</dbReference>
<reference evidence="5 6" key="1">
    <citation type="submission" date="2017-12" db="EMBL/GenBank/DDBJ databases">
        <authorList>
            <person name="Paulsen S."/>
            <person name="Gram L.K."/>
        </authorList>
    </citation>
    <scope>NUCLEOTIDE SEQUENCE [LARGE SCALE GENOMIC DNA]</scope>
    <source>
        <strain evidence="5 6">S1189</strain>
    </source>
</reference>
<comment type="similarity">
    <text evidence="1">Belongs to the outer membrane OOP (TC 1.B.6) superfamily. OmpA family.</text>
</comment>
<reference evidence="6" key="2">
    <citation type="submission" date="2019-06" db="EMBL/GenBank/DDBJ databases">
        <title>Co-occurence of chitin degradation, pigmentation and bioactivity in marine Pseudoalteromonas.</title>
        <authorList>
            <person name="Sonnenschein E.C."/>
            <person name="Bech P.K."/>
        </authorList>
    </citation>
    <scope>NUCLEOTIDE SEQUENCE [LARGE SCALE GENOMIC DNA]</scope>
    <source>
        <strain evidence="6">S1189</strain>
    </source>
</reference>
<keyword evidence="3" id="KW-0732">Signal</keyword>
<evidence type="ECO:0000259" key="4">
    <source>
        <dbReference type="Pfam" id="PF01389"/>
    </source>
</evidence>
<name>A0A5S3YUP2_9GAMM</name>
<keyword evidence="2" id="KW-0626">Porin</keyword>
<dbReference type="RefSeq" id="WP_138567624.1">
    <property type="nucleotide sequence ID" value="NZ_PNCM01000021.1"/>
</dbReference>
<keyword evidence="2" id="KW-0406">Ion transport</keyword>
<dbReference type="EMBL" id="PNCM01000021">
    <property type="protein sequence ID" value="TMP80555.1"/>
    <property type="molecule type" value="Genomic_DNA"/>
</dbReference>
<dbReference type="Pfam" id="PF01389">
    <property type="entry name" value="OmpA_membrane"/>
    <property type="match status" value="1"/>
</dbReference>
<evidence type="ECO:0000313" key="5">
    <source>
        <dbReference type="EMBL" id="TMP80555.1"/>
    </source>
</evidence>
<evidence type="ECO:0000256" key="3">
    <source>
        <dbReference type="SAM" id="SignalP"/>
    </source>
</evidence>
<keyword evidence="2" id="KW-0812">Transmembrane</keyword>
<organism evidence="5 6">
    <name type="scientific">Pseudoalteromonas phenolica</name>
    <dbReference type="NCBI Taxonomy" id="161398"/>
    <lineage>
        <taxon>Bacteria</taxon>
        <taxon>Pseudomonadati</taxon>
        <taxon>Pseudomonadota</taxon>
        <taxon>Gammaproteobacteria</taxon>
        <taxon>Alteromonadales</taxon>
        <taxon>Pseudoalteromonadaceae</taxon>
        <taxon>Pseudoalteromonas</taxon>
    </lineage>
</organism>
<dbReference type="GO" id="GO:0015288">
    <property type="term" value="F:porin activity"/>
    <property type="evidence" value="ECO:0007669"/>
    <property type="project" value="UniProtKB-KW"/>
</dbReference>
<feature type="domain" description="Outer membrane protein OmpA-like transmembrane" evidence="4">
    <location>
        <begin position="41"/>
        <end position="96"/>
    </location>
</feature>
<dbReference type="GO" id="GO:0046930">
    <property type="term" value="C:pore complex"/>
    <property type="evidence" value="ECO:0007669"/>
    <property type="project" value="UniProtKB-KW"/>
</dbReference>
<keyword evidence="2" id="KW-0813">Transport</keyword>
<evidence type="ECO:0000313" key="6">
    <source>
        <dbReference type="Proteomes" id="UP000307362"/>
    </source>
</evidence>
<protein>
    <recommendedName>
        <fullName evidence="4">Outer membrane protein OmpA-like transmembrane domain-containing protein</fullName>
    </recommendedName>
</protein>
<dbReference type="OrthoDB" id="9807213at2"/>
<accession>A0A5S3YUP2</accession>
<dbReference type="AlphaFoldDB" id="A0A5S3YUP2"/>
<dbReference type="InterPro" id="IPR000498">
    <property type="entry name" value="OmpA-like_TM_dom"/>
</dbReference>
<dbReference type="SUPFAM" id="SSF56925">
    <property type="entry name" value="OMPA-like"/>
    <property type="match status" value="1"/>
</dbReference>
<feature type="signal peptide" evidence="3">
    <location>
        <begin position="1"/>
        <end position="23"/>
    </location>
</feature>
<evidence type="ECO:0000256" key="1">
    <source>
        <dbReference type="ARBA" id="ARBA00005710"/>
    </source>
</evidence>
<evidence type="ECO:0000256" key="2">
    <source>
        <dbReference type="ARBA" id="ARBA00023114"/>
    </source>
</evidence>